<reference evidence="1" key="1">
    <citation type="submission" date="2018-02" db="EMBL/GenBank/DDBJ databases">
        <title>Rhizophora mucronata_Transcriptome.</title>
        <authorList>
            <person name="Meera S.P."/>
            <person name="Sreeshan A."/>
            <person name="Augustine A."/>
        </authorList>
    </citation>
    <scope>NUCLEOTIDE SEQUENCE</scope>
    <source>
        <tissue evidence="1">Leaf</tissue>
    </source>
</reference>
<proteinExistence type="predicted"/>
<name>A0A2P2IV39_RHIMU</name>
<accession>A0A2P2IV39</accession>
<organism evidence="1">
    <name type="scientific">Rhizophora mucronata</name>
    <name type="common">Asiatic mangrove</name>
    <dbReference type="NCBI Taxonomy" id="61149"/>
    <lineage>
        <taxon>Eukaryota</taxon>
        <taxon>Viridiplantae</taxon>
        <taxon>Streptophyta</taxon>
        <taxon>Embryophyta</taxon>
        <taxon>Tracheophyta</taxon>
        <taxon>Spermatophyta</taxon>
        <taxon>Magnoliopsida</taxon>
        <taxon>eudicotyledons</taxon>
        <taxon>Gunneridae</taxon>
        <taxon>Pentapetalae</taxon>
        <taxon>rosids</taxon>
        <taxon>fabids</taxon>
        <taxon>Malpighiales</taxon>
        <taxon>Rhizophoraceae</taxon>
        <taxon>Rhizophora</taxon>
    </lineage>
</organism>
<dbReference type="EMBL" id="GGEC01004564">
    <property type="protein sequence ID" value="MBW85047.1"/>
    <property type="molecule type" value="Transcribed_RNA"/>
</dbReference>
<sequence length="73" mass="8522">MVLFRCLSFANSYLDLIFLFMRPNQMGSAIFILCKADLHKWSMSAKGFGSMNYLKIKDNLVPCCSFLYHGFYY</sequence>
<dbReference type="AlphaFoldDB" id="A0A2P2IV39"/>
<evidence type="ECO:0000313" key="1">
    <source>
        <dbReference type="EMBL" id="MBW85047.1"/>
    </source>
</evidence>
<protein>
    <submittedName>
        <fullName evidence="1">Uncharacterized protein</fullName>
    </submittedName>
</protein>